<gene>
    <name evidence="4" type="ORF">DFR28_102437</name>
</gene>
<dbReference type="InParanoid" id="A0A395JQM2"/>
<protein>
    <submittedName>
        <fullName evidence="4">Peptidase C25-like protein</fullName>
    </submittedName>
</protein>
<dbReference type="EMBL" id="QNRT01000002">
    <property type="protein sequence ID" value="RBP51020.1"/>
    <property type="molecule type" value="Genomic_DNA"/>
</dbReference>
<dbReference type="InterPro" id="IPR029031">
    <property type="entry name" value="Gingipain_N_sf"/>
</dbReference>
<evidence type="ECO:0000259" key="3">
    <source>
        <dbReference type="Pfam" id="PF01364"/>
    </source>
</evidence>
<evidence type="ECO:0000256" key="2">
    <source>
        <dbReference type="SAM" id="SignalP"/>
    </source>
</evidence>
<dbReference type="Pfam" id="PF01364">
    <property type="entry name" value="Peptidase_C25"/>
    <property type="match status" value="1"/>
</dbReference>
<feature type="signal peptide" evidence="2">
    <location>
        <begin position="1"/>
        <end position="23"/>
    </location>
</feature>
<dbReference type="AlphaFoldDB" id="A0A395JQM2"/>
<dbReference type="Gene3D" id="3.40.50.1460">
    <property type="match status" value="1"/>
</dbReference>
<name>A0A395JQM2_9GAMM</name>
<dbReference type="GO" id="GO:0006508">
    <property type="term" value="P:proteolysis"/>
    <property type="evidence" value="ECO:0007669"/>
    <property type="project" value="InterPro"/>
</dbReference>
<feature type="chain" id="PRO_5017195502" evidence="2">
    <location>
        <begin position="24"/>
        <end position="718"/>
    </location>
</feature>
<dbReference type="InterPro" id="IPR001769">
    <property type="entry name" value="Gingipain"/>
</dbReference>
<dbReference type="InterPro" id="IPR029030">
    <property type="entry name" value="Caspase-like_dom_sf"/>
</dbReference>
<evidence type="ECO:0000256" key="1">
    <source>
        <dbReference type="ARBA" id="ARBA00022729"/>
    </source>
</evidence>
<evidence type="ECO:0000313" key="4">
    <source>
        <dbReference type="EMBL" id="RBP51020.1"/>
    </source>
</evidence>
<dbReference type="SUPFAM" id="SSF52129">
    <property type="entry name" value="Caspase-like"/>
    <property type="match status" value="1"/>
</dbReference>
<feature type="domain" description="Gingipain" evidence="3">
    <location>
        <begin position="366"/>
        <end position="715"/>
    </location>
</feature>
<proteinExistence type="predicted"/>
<keyword evidence="5" id="KW-1185">Reference proteome</keyword>
<evidence type="ECO:0000313" key="5">
    <source>
        <dbReference type="Proteomes" id="UP000253083"/>
    </source>
</evidence>
<dbReference type="GO" id="GO:0008234">
    <property type="term" value="F:cysteine-type peptidase activity"/>
    <property type="evidence" value="ECO:0007669"/>
    <property type="project" value="InterPro"/>
</dbReference>
<comment type="caution">
    <text evidence="4">The sequence shown here is derived from an EMBL/GenBank/DDBJ whole genome shotgun (WGS) entry which is preliminary data.</text>
</comment>
<organism evidence="4 5">
    <name type="scientific">Arenicella xantha</name>
    <dbReference type="NCBI Taxonomy" id="644221"/>
    <lineage>
        <taxon>Bacteria</taxon>
        <taxon>Pseudomonadati</taxon>
        <taxon>Pseudomonadota</taxon>
        <taxon>Gammaproteobacteria</taxon>
        <taxon>Arenicellales</taxon>
        <taxon>Arenicellaceae</taxon>
        <taxon>Arenicella</taxon>
    </lineage>
</organism>
<dbReference type="Proteomes" id="UP000253083">
    <property type="component" value="Unassembled WGS sequence"/>
</dbReference>
<keyword evidence="1 2" id="KW-0732">Signal</keyword>
<dbReference type="RefSeq" id="WP_113953824.1">
    <property type="nucleotide sequence ID" value="NZ_QNRT01000002.1"/>
</dbReference>
<accession>A0A395JQM2</accession>
<dbReference type="OrthoDB" id="5929719at2"/>
<reference evidence="4 5" key="1">
    <citation type="submission" date="2018-06" db="EMBL/GenBank/DDBJ databases">
        <title>Genomic Encyclopedia of Type Strains, Phase IV (KMG-IV): sequencing the most valuable type-strain genomes for metagenomic binning, comparative biology and taxonomic classification.</title>
        <authorList>
            <person name="Goeker M."/>
        </authorList>
    </citation>
    <scope>NUCLEOTIDE SEQUENCE [LARGE SCALE GENOMIC DNA]</scope>
    <source>
        <strain evidence="4 5">DSM 24032</strain>
    </source>
</reference>
<dbReference type="Gene3D" id="3.40.50.10390">
    <property type="entry name" value="Gingipain r, domain 1"/>
    <property type="match status" value="1"/>
</dbReference>
<sequence>MKNLFIRFFSALAVCGFVNTAAAFELLTLSTTQAGMHRITYEQLVDAGADLAGLRHDRFGLSLNGEWVQLATAGKGGGRNRQFGGGGYIEFYAEPADSLYRDEQVYVLHMLANRSLANRKSIQTFHTRVNRRLESASSYLHTAVIERNVTYDFSSPSSTDPYHFGQTFSFFATPSYQFEVDNLAATVGDITVDMYGLLDFAIEGNDHHFEIEVNGIVVGDQQFDGNSATQLAIDNAPLQAGTNTLKYNYRAIAGVPFDRIALNQFSVSYRRSADAEGQRYLAGFVDAEQLEVSNFGEASANVYRRLDDGHIEKLNKRGIRYQDDSVVFNTGGVAAEYLVIGESAYPQPTVQEVLEPTDITSGTAEYLIITHASLQGAALDELVALRAQDYLVKVVDVADIYAQFGHHMFGAEGIQSYIKHAATHMGTTMVVLLGSDTLDYKNITSSSVSLVPTRYVTTPGGALTITQTPSDVAYGDLNEDGIPELVVARISARTPSELANVVSKIKAYENRSGYLGRTVVVTDKNDLGNGVSFSKDADDMIAAIPSEWSDGVREDFRVYPDIDGHQQAHDKLLSLINQGVSVVSYIGHSSQQSWAYTTPPMLRASQVADLTNLNKPTVVTQWGCWNTYFVDPRGNTISDMLLLSGENGAASVMGASTLTSSVGERALGIELNKRMYLKGMTIGEAMIQAKQALAQYSDFPAVQLGWHLLGDPALKINP</sequence>